<dbReference type="InterPro" id="IPR020568">
    <property type="entry name" value="Ribosomal_Su5_D2-typ_SF"/>
</dbReference>
<organism evidence="7 8">
    <name type="scientific">Sulfoacidibacillus ferrooxidans</name>
    <dbReference type="NCBI Taxonomy" id="2005001"/>
    <lineage>
        <taxon>Bacteria</taxon>
        <taxon>Bacillati</taxon>
        <taxon>Bacillota</taxon>
        <taxon>Bacilli</taxon>
        <taxon>Bacillales</taxon>
        <taxon>Alicyclobacillaceae</taxon>
        <taxon>Sulfoacidibacillus</taxon>
    </lineage>
</organism>
<dbReference type="AlphaFoldDB" id="A0A9X2ADN9"/>
<dbReference type="Gene3D" id="3.30.565.10">
    <property type="entry name" value="Histidine kinase-like ATPase, C-terminal domain"/>
    <property type="match status" value="1"/>
</dbReference>
<name>A0A9X2ADN9_9BACL</name>
<dbReference type="HAMAP" id="MF_00149">
    <property type="entry name" value="DNA_mis_repair"/>
    <property type="match status" value="1"/>
</dbReference>
<dbReference type="Pfam" id="PF13589">
    <property type="entry name" value="HATPase_c_3"/>
    <property type="match status" value="1"/>
</dbReference>
<dbReference type="InterPro" id="IPR014762">
    <property type="entry name" value="DNA_mismatch_repair_CS"/>
</dbReference>
<dbReference type="SUPFAM" id="SSF54211">
    <property type="entry name" value="Ribosomal protein S5 domain 2-like"/>
    <property type="match status" value="1"/>
</dbReference>
<evidence type="ECO:0000256" key="2">
    <source>
        <dbReference type="ARBA" id="ARBA00022763"/>
    </source>
</evidence>
<dbReference type="EMBL" id="JALBUF010000005">
    <property type="protein sequence ID" value="MCI0183670.1"/>
    <property type="molecule type" value="Genomic_DNA"/>
</dbReference>
<dbReference type="InterPro" id="IPR014721">
    <property type="entry name" value="Ribsml_uS5_D2-typ_fold_subgr"/>
</dbReference>
<dbReference type="Pfam" id="PF08676">
    <property type="entry name" value="MutL_C"/>
    <property type="match status" value="1"/>
</dbReference>
<dbReference type="RefSeq" id="WP_241714230.1">
    <property type="nucleotide sequence ID" value="NZ_JALBUF010000005.1"/>
</dbReference>
<dbReference type="InterPro" id="IPR020667">
    <property type="entry name" value="DNA_mismatch_repair_MutL"/>
</dbReference>
<evidence type="ECO:0000256" key="1">
    <source>
        <dbReference type="ARBA" id="ARBA00006082"/>
    </source>
</evidence>
<protein>
    <recommendedName>
        <fullName evidence="4">DNA mismatch repair protein MutL</fullName>
    </recommendedName>
</protein>
<dbReference type="CDD" id="cd00782">
    <property type="entry name" value="MutL_Trans"/>
    <property type="match status" value="1"/>
</dbReference>
<gene>
    <name evidence="4 7" type="primary">mutL</name>
    <name evidence="7" type="ORF">MM817_01953</name>
</gene>
<dbReference type="GO" id="GO:0030983">
    <property type="term" value="F:mismatched DNA binding"/>
    <property type="evidence" value="ECO:0007669"/>
    <property type="project" value="InterPro"/>
</dbReference>
<dbReference type="FunFam" id="3.30.565.10:FF:000003">
    <property type="entry name" value="DNA mismatch repair endonuclease MutL"/>
    <property type="match status" value="1"/>
</dbReference>
<dbReference type="InterPro" id="IPR037198">
    <property type="entry name" value="MutL_C_sf"/>
</dbReference>
<keyword evidence="2 4" id="KW-0227">DNA damage</keyword>
<dbReference type="SUPFAM" id="SSF118116">
    <property type="entry name" value="DNA mismatch repair protein MutL"/>
    <property type="match status" value="1"/>
</dbReference>
<evidence type="ECO:0000313" key="8">
    <source>
        <dbReference type="Proteomes" id="UP001139263"/>
    </source>
</evidence>
<dbReference type="GO" id="GO:0140664">
    <property type="term" value="F:ATP-dependent DNA damage sensor activity"/>
    <property type="evidence" value="ECO:0007669"/>
    <property type="project" value="InterPro"/>
</dbReference>
<dbReference type="CDD" id="cd16926">
    <property type="entry name" value="HATPase_MutL-MLH-PMS-like"/>
    <property type="match status" value="1"/>
</dbReference>
<dbReference type="InterPro" id="IPR038973">
    <property type="entry name" value="MutL/Mlh/Pms-like"/>
</dbReference>
<dbReference type="Pfam" id="PF01119">
    <property type="entry name" value="DNA_mis_repair"/>
    <property type="match status" value="1"/>
</dbReference>
<keyword evidence="8" id="KW-1185">Reference proteome</keyword>
<evidence type="ECO:0000256" key="3">
    <source>
        <dbReference type="ARBA" id="ARBA00023204"/>
    </source>
</evidence>
<evidence type="ECO:0000256" key="4">
    <source>
        <dbReference type="HAMAP-Rule" id="MF_00149"/>
    </source>
</evidence>
<reference evidence="7" key="1">
    <citation type="submission" date="2022-03" db="EMBL/GenBank/DDBJ databases">
        <title>Draft Genome Sequence of Firmicute Strain S0AB, a Heterotrophic Iron/Sulfur-Oxidizing Extreme Acidophile.</title>
        <authorList>
            <person name="Vergara E."/>
            <person name="Pakostova E."/>
            <person name="Johnson D.B."/>
            <person name="Holmes D.S."/>
        </authorList>
    </citation>
    <scope>NUCLEOTIDE SEQUENCE</scope>
    <source>
        <strain evidence="7">S0AB</strain>
    </source>
</reference>
<accession>A0A9X2ADN9</accession>
<evidence type="ECO:0000259" key="5">
    <source>
        <dbReference type="SMART" id="SM00853"/>
    </source>
</evidence>
<dbReference type="GO" id="GO:0016887">
    <property type="term" value="F:ATP hydrolysis activity"/>
    <property type="evidence" value="ECO:0007669"/>
    <property type="project" value="InterPro"/>
</dbReference>
<dbReference type="NCBIfam" id="TIGR00585">
    <property type="entry name" value="mutl"/>
    <property type="match status" value="1"/>
</dbReference>
<dbReference type="Gene3D" id="3.30.1540.20">
    <property type="entry name" value="MutL, C-terminal domain, dimerisation subdomain"/>
    <property type="match status" value="1"/>
</dbReference>
<dbReference type="InterPro" id="IPR036890">
    <property type="entry name" value="HATPase_C_sf"/>
</dbReference>
<dbReference type="InterPro" id="IPR014790">
    <property type="entry name" value="MutL_C"/>
</dbReference>
<dbReference type="GO" id="GO:0006298">
    <property type="term" value="P:mismatch repair"/>
    <property type="evidence" value="ECO:0007669"/>
    <property type="project" value="UniProtKB-UniRule"/>
</dbReference>
<dbReference type="InterPro" id="IPR042121">
    <property type="entry name" value="MutL_C_regsub"/>
</dbReference>
<dbReference type="PANTHER" id="PTHR10073">
    <property type="entry name" value="DNA MISMATCH REPAIR PROTEIN MLH, PMS, MUTL"/>
    <property type="match status" value="1"/>
</dbReference>
<dbReference type="SMART" id="SM01340">
    <property type="entry name" value="DNA_mis_repair"/>
    <property type="match status" value="1"/>
</dbReference>
<dbReference type="Gene3D" id="3.30.1370.100">
    <property type="entry name" value="MutL, C-terminal domain, regulatory subdomain"/>
    <property type="match status" value="1"/>
</dbReference>
<dbReference type="GO" id="GO:0032300">
    <property type="term" value="C:mismatch repair complex"/>
    <property type="evidence" value="ECO:0007669"/>
    <property type="project" value="InterPro"/>
</dbReference>
<comment type="function">
    <text evidence="4">This protein is involved in the repair of mismatches in DNA. It is required for dam-dependent methyl-directed DNA mismatch repair. May act as a 'molecular matchmaker', a protein that promotes the formation of a stable complex between two or more DNA-binding proteins in an ATP-dependent manner without itself being part of a final effector complex.</text>
</comment>
<dbReference type="PANTHER" id="PTHR10073:SF12">
    <property type="entry name" value="DNA MISMATCH REPAIR PROTEIN MLH1"/>
    <property type="match status" value="1"/>
</dbReference>
<dbReference type="InterPro" id="IPR013507">
    <property type="entry name" value="DNA_mismatch_S5_2-like"/>
</dbReference>
<evidence type="ECO:0000259" key="6">
    <source>
        <dbReference type="SMART" id="SM01340"/>
    </source>
</evidence>
<dbReference type="InterPro" id="IPR002099">
    <property type="entry name" value="MutL/Mlh/PMS"/>
</dbReference>
<proteinExistence type="inferred from homology"/>
<keyword evidence="3 4" id="KW-0234">DNA repair</keyword>
<dbReference type="Gene3D" id="3.30.230.10">
    <property type="match status" value="1"/>
</dbReference>
<dbReference type="Proteomes" id="UP001139263">
    <property type="component" value="Unassembled WGS sequence"/>
</dbReference>
<dbReference type="SMART" id="SM00853">
    <property type="entry name" value="MutL_C"/>
    <property type="match status" value="1"/>
</dbReference>
<feature type="domain" description="MutL C-terminal dimerisation" evidence="5">
    <location>
        <begin position="456"/>
        <end position="599"/>
    </location>
</feature>
<dbReference type="GO" id="GO:0005524">
    <property type="term" value="F:ATP binding"/>
    <property type="evidence" value="ECO:0007669"/>
    <property type="project" value="InterPro"/>
</dbReference>
<feature type="domain" description="DNA mismatch repair protein S5" evidence="6">
    <location>
        <begin position="209"/>
        <end position="327"/>
    </location>
</feature>
<comment type="caution">
    <text evidence="7">The sequence shown here is derived from an EMBL/GenBank/DDBJ whole genome shotgun (WGS) entry which is preliminary data.</text>
</comment>
<sequence>MGLIHVLDDLVANQIAAGEVVERPAAAVKELMENAIDAGSKKIHIGTRDGGLTLIEVQDDGVGIEPEDVETAFLRHATSKLRELTDLTKMRSLGFRGEALPSIAAVSKVTVRTRTAHSEEGQLLHYEAGQLLERKFIGCSQGTRITVQDLFYNTPARLKFVRSLQTENTHIVDVVSRAAMARPDISFRLQIDDRVAIQTPGDGQLLSAFASIYGLSLAKSTFGLCIESPDYAIAGLLVAPEFARKSRNAMWFSVNGRPIRNIALGNAVLDGYYTLVPKGRFPVVALALSMTPTLVDVNVHPSKTEVRFSEERDICVLLTEAVKQSLKVASGSPVVQSLSKGTITEQDGLVQSLSASGKGVETSLHNHHALPTLSENASLSVQVAETSPSMSGRSLLGTNRTPSTYGTAYTNATKAPIPLDKRDAASMDVVTQVALNLFASEGYPQEVVTPVAQLRAVAQVLKLVIVAEDGEDIYLIDQHAAHERVLYEKFRKKMREQDHYAMELLVPITLELNVIKIELLFQHQAQWTSFGLVIEPFGENVIRITHVPSIWEGLDIEQLAHDVIFDVLEDRTTSVFRSELEDKVILRACKAAIKANSTMDRQEMDALLEAMQKLDNPFTCPHGRPTAIRITRSQLEKEFKRTL</sequence>
<dbReference type="InterPro" id="IPR042120">
    <property type="entry name" value="MutL_C_dimsub"/>
</dbReference>
<dbReference type="PROSITE" id="PS00058">
    <property type="entry name" value="DNA_MISMATCH_REPAIR_1"/>
    <property type="match status" value="1"/>
</dbReference>
<evidence type="ECO:0000313" key="7">
    <source>
        <dbReference type="EMBL" id="MCI0183670.1"/>
    </source>
</evidence>
<dbReference type="SUPFAM" id="SSF55874">
    <property type="entry name" value="ATPase domain of HSP90 chaperone/DNA topoisomerase II/histidine kinase"/>
    <property type="match status" value="1"/>
</dbReference>
<comment type="similarity">
    <text evidence="1 4">Belongs to the DNA mismatch repair MutL/HexB family.</text>
</comment>